<reference evidence="2" key="1">
    <citation type="submission" date="2019-08" db="EMBL/GenBank/DDBJ databases">
        <title>Seonamhaeicola sediminis sp. nov., isolated from marine sediment.</title>
        <authorList>
            <person name="Cao W.R."/>
        </authorList>
    </citation>
    <scope>NUCLEOTIDE SEQUENCE [LARGE SCALE GENOMIC DNA]</scope>
    <source>
        <strain evidence="2">Gy8</strain>
    </source>
</reference>
<organism evidence="1 2">
    <name type="scientific">Seonamhaeicola algicola</name>
    <dbReference type="NCBI Taxonomy" id="1719036"/>
    <lineage>
        <taxon>Bacteria</taxon>
        <taxon>Pseudomonadati</taxon>
        <taxon>Bacteroidota</taxon>
        <taxon>Flavobacteriia</taxon>
        <taxon>Flavobacteriales</taxon>
        <taxon>Flavobacteriaceae</taxon>
    </lineage>
</organism>
<dbReference type="AlphaFoldDB" id="A0A5C7AY84"/>
<comment type="caution">
    <text evidence="1">The sequence shown here is derived from an EMBL/GenBank/DDBJ whole genome shotgun (WGS) entry which is preliminary data.</text>
</comment>
<evidence type="ECO:0000313" key="2">
    <source>
        <dbReference type="Proteomes" id="UP000321790"/>
    </source>
</evidence>
<name>A0A5C7AY84_9FLAO</name>
<dbReference type="RefSeq" id="WP_147132172.1">
    <property type="nucleotide sequence ID" value="NZ_VOSC01000012.1"/>
</dbReference>
<dbReference type="EMBL" id="VOSC01000012">
    <property type="protein sequence ID" value="TXE13074.1"/>
    <property type="molecule type" value="Genomic_DNA"/>
</dbReference>
<protein>
    <submittedName>
        <fullName evidence="1">Uncharacterized protein</fullName>
    </submittedName>
</protein>
<evidence type="ECO:0000313" key="1">
    <source>
        <dbReference type="EMBL" id="TXE13074.1"/>
    </source>
</evidence>
<sequence>MKNVLSHTKTVIVMVAMLATVIANANEISLIKFGKDLRGTALTIENVKEGNLLSIKDIYGITLYKEVIEQSGLYTKGFDLTDLPDGNYFFELEKDMEIKTIPFTVNATKVTFNKTEETTTFKPFVRESNGLVYVTKLALNAEPMEITVYGLDENDAELLLDETIENTKNIERVYKLSAGKYKMVFNFDGKEYTKYINN</sequence>
<accession>A0A5C7AY84</accession>
<dbReference type="OrthoDB" id="1122048at2"/>
<dbReference type="Proteomes" id="UP000321790">
    <property type="component" value="Unassembled WGS sequence"/>
</dbReference>
<keyword evidence="2" id="KW-1185">Reference proteome</keyword>
<proteinExistence type="predicted"/>
<gene>
    <name evidence="1" type="ORF">FUA26_04570</name>
</gene>